<dbReference type="STRING" id="623280.SAMN05660226_02139"/>
<name>A0A1T5CEI0_9SPHI</name>
<keyword evidence="2" id="KW-1185">Reference proteome</keyword>
<gene>
    <name evidence="1" type="ORF">SAMN05660226_02139</name>
</gene>
<reference evidence="1 2" key="1">
    <citation type="submission" date="2017-02" db="EMBL/GenBank/DDBJ databases">
        <authorList>
            <person name="Peterson S.W."/>
        </authorList>
    </citation>
    <scope>NUCLEOTIDE SEQUENCE [LARGE SCALE GENOMIC DNA]</scope>
    <source>
        <strain evidence="1 2">DSM 22899</strain>
    </source>
</reference>
<dbReference type="Pfam" id="PF04450">
    <property type="entry name" value="BSP"/>
    <property type="match status" value="1"/>
</dbReference>
<accession>A0A1T5CEI0</accession>
<evidence type="ECO:0000313" key="1">
    <source>
        <dbReference type="EMBL" id="SKB57743.1"/>
    </source>
</evidence>
<proteinExistence type="predicted"/>
<protein>
    <submittedName>
        <fullName evidence="1">Peptidase</fullName>
    </submittedName>
</protein>
<dbReference type="AlphaFoldDB" id="A0A1T5CEI0"/>
<dbReference type="Proteomes" id="UP000190541">
    <property type="component" value="Unassembled WGS sequence"/>
</dbReference>
<dbReference type="PANTHER" id="PTHR33321">
    <property type="match status" value="1"/>
</dbReference>
<dbReference type="OrthoDB" id="211588at2"/>
<evidence type="ECO:0000313" key="2">
    <source>
        <dbReference type="Proteomes" id="UP000190541"/>
    </source>
</evidence>
<dbReference type="InterPro" id="IPR007541">
    <property type="entry name" value="Uncharacterised_BSP"/>
</dbReference>
<dbReference type="PANTHER" id="PTHR33321:SF12">
    <property type="entry name" value="PLANT BASIC SECRETORY PROTEIN (BSP) FAMILY PROTEIN"/>
    <property type="match status" value="1"/>
</dbReference>
<organism evidence="1 2">
    <name type="scientific">Parapedobacter luteus</name>
    <dbReference type="NCBI Taxonomy" id="623280"/>
    <lineage>
        <taxon>Bacteria</taxon>
        <taxon>Pseudomonadati</taxon>
        <taxon>Bacteroidota</taxon>
        <taxon>Sphingobacteriia</taxon>
        <taxon>Sphingobacteriales</taxon>
        <taxon>Sphingobacteriaceae</taxon>
        <taxon>Parapedobacter</taxon>
    </lineage>
</organism>
<dbReference type="RefSeq" id="WP_079716825.1">
    <property type="nucleotide sequence ID" value="NZ_FUYS01000004.1"/>
</dbReference>
<dbReference type="EMBL" id="FUYS01000004">
    <property type="protein sequence ID" value="SKB57743.1"/>
    <property type="molecule type" value="Genomic_DNA"/>
</dbReference>
<sequence length="229" mass="25797">MKRILSICFGVAATLTYCRPSVASQLVDPVADTISKKGVTLILVQQDEGFSKDVLGRLQETFFSVYPKLTRDFNKQAVKEVTITVDTAYDGVAYAHNGRVTIAQSWLEKNPGDVDVVTHEVMHLVQAYPPRSGPGWLVEGIADYVRYKYGVDNPGANWTLPELKPEHHYTSSYRITARFLDWVEHTHKKGIVKRLDKALRTSTYSDGMWKRETGATLDELWIAYTKGNA</sequence>